<protein>
    <submittedName>
        <fullName evidence="3">TIGR03085 family protein</fullName>
    </submittedName>
</protein>
<dbReference type="Pfam" id="PF11716">
    <property type="entry name" value="MDMPI_N"/>
    <property type="match status" value="1"/>
</dbReference>
<dbReference type="NCBIfam" id="TIGR03085">
    <property type="entry name" value="TIGR03085 family metal-binding protein"/>
    <property type="match status" value="1"/>
</dbReference>
<evidence type="ECO:0000313" key="3">
    <source>
        <dbReference type="EMBL" id="GGJ51537.1"/>
    </source>
</evidence>
<dbReference type="AlphaFoldDB" id="A0A917LAY8"/>
<feature type="compositionally biased region" description="Gly residues" evidence="1">
    <location>
        <begin position="1"/>
        <end position="16"/>
    </location>
</feature>
<evidence type="ECO:0000259" key="2">
    <source>
        <dbReference type="Pfam" id="PF11716"/>
    </source>
</evidence>
<feature type="region of interest" description="Disordered" evidence="1">
    <location>
        <begin position="1"/>
        <end position="22"/>
    </location>
</feature>
<proteinExistence type="predicted"/>
<dbReference type="SUPFAM" id="SSF109854">
    <property type="entry name" value="DinB/YfiT-like putative metalloenzymes"/>
    <property type="match status" value="1"/>
</dbReference>
<keyword evidence="4" id="KW-1185">Reference proteome</keyword>
<dbReference type="Proteomes" id="UP000625682">
    <property type="component" value="Unassembled WGS sequence"/>
</dbReference>
<comment type="caution">
    <text evidence="3">The sequence shown here is derived from an EMBL/GenBank/DDBJ whole genome shotgun (WGS) entry which is preliminary data.</text>
</comment>
<dbReference type="InterPro" id="IPR017517">
    <property type="entry name" value="Maleyloyr_isom"/>
</dbReference>
<reference evidence="3" key="1">
    <citation type="journal article" date="2014" name="Int. J. Syst. Evol. Microbiol.">
        <title>Complete genome sequence of Corynebacterium casei LMG S-19264T (=DSM 44701T), isolated from a smear-ripened cheese.</title>
        <authorList>
            <consortium name="US DOE Joint Genome Institute (JGI-PGF)"/>
            <person name="Walter F."/>
            <person name="Albersmeier A."/>
            <person name="Kalinowski J."/>
            <person name="Ruckert C."/>
        </authorList>
    </citation>
    <scope>NUCLEOTIDE SEQUENCE</scope>
    <source>
        <strain evidence="3">CGMCC 4.7272</strain>
    </source>
</reference>
<dbReference type="InterPro" id="IPR034660">
    <property type="entry name" value="DinB/YfiT-like"/>
</dbReference>
<dbReference type="InterPro" id="IPR017519">
    <property type="entry name" value="CHP03085"/>
</dbReference>
<dbReference type="GO" id="GO:0046872">
    <property type="term" value="F:metal ion binding"/>
    <property type="evidence" value="ECO:0007669"/>
    <property type="project" value="InterPro"/>
</dbReference>
<name>A0A917LAY8_9ACTN</name>
<dbReference type="EMBL" id="BMMU01000021">
    <property type="protein sequence ID" value="GGJ51537.1"/>
    <property type="molecule type" value="Genomic_DNA"/>
</dbReference>
<reference evidence="3" key="2">
    <citation type="submission" date="2020-09" db="EMBL/GenBank/DDBJ databases">
        <authorList>
            <person name="Sun Q."/>
            <person name="Zhou Y."/>
        </authorList>
    </citation>
    <scope>NUCLEOTIDE SEQUENCE</scope>
    <source>
        <strain evidence="3">CGMCC 4.7272</strain>
    </source>
</reference>
<feature type="domain" description="Mycothiol-dependent maleylpyruvate isomerase metal-binding" evidence="2">
    <location>
        <begin position="42"/>
        <end position="75"/>
    </location>
</feature>
<evidence type="ECO:0000256" key="1">
    <source>
        <dbReference type="SAM" id="MobiDB-lite"/>
    </source>
</evidence>
<sequence length="241" mass="26569">MDGGGAERLGGGGWPGDGWADRGDSRTLADMSTYAKRERLLLADLLETEGPDAPTLCEGWRTRDLAAHVVVRERRPDAAGGLLIKQLGSRLERVMAEFADKPYEELIQLIRTGPPRFSPFSLKQVDEASNTVEFYVHTEDVRRARPDWTPRELDPVFQDALWSRLERTARLTGRGAATGLVLRRPDGQTAVAHRGTPVVTVTGEPSELLLFAYGRQSVADVELEGDKDAIAKLHESKQLGI</sequence>
<evidence type="ECO:0000313" key="4">
    <source>
        <dbReference type="Proteomes" id="UP000625682"/>
    </source>
</evidence>
<organism evidence="3 4">
    <name type="scientific">Streptomyces lacrimifluminis</name>
    <dbReference type="NCBI Taxonomy" id="1500077"/>
    <lineage>
        <taxon>Bacteria</taxon>
        <taxon>Bacillati</taxon>
        <taxon>Actinomycetota</taxon>
        <taxon>Actinomycetes</taxon>
        <taxon>Kitasatosporales</taxon>
        <taxon>Streptomycetaceae</taxon>
        <taxon>Streptomyces</taxon>
    </lineage>
</organism>
<dbReference type="NCBIfam" id="TIGR03083">
    <property type="entry name" value="maleylpyruvate isomerase family mycothiol-dependent enzyme"/>
    <property type="match status" value="1"/>
</dbReference>
<accession>A0A917LAY8</accession>
<gene>
    <name evidence="3" type="ORF">GCM10012282_55630</name>
</gene>
<dbReference type="InterPro" id="IPR024344">
    <property type="entry name" value="MDMPI_metal-binding"/>
</dbReference>